<keyword evidence="1" id="KW-1133">Transmembrane helix</keyword>
<dbReference type="InterPro" id="IPR011053">
    <property type="entry name" value="Single_hybrid_motif"/>
</dbReference>
<keyword evidence="1" id="KW-0472">Membrane</keyword>
<dbReference type="RefSeq" id="WP_207337565.1">
    <property type="nucleotide sequence ID" value="NZ_JAFMYU010000021.1"/>
</dbReference>
<keyword evidence="3" id="KW-1185">Reference proteome</keyword>
<sequence length="433" mass="48725">MKPAVMPRVELRNPEVDDLMGQSPAWIVRWGTLLLFVVLGSVFAVGWFIRYPDVVPARLVLLADNPPRSVIARTEGRIVRLLVREGAAVRSGQPLAYLESTTNHAEVLALMHQLDVAGRLLQQNRLAELDHLALTNYHQLGELQTIYQPFAQTYSQLQNFMTDGFYQRKMTLLQQELTDLQALHQNLLAQQTMQHRDIDLAREEYAIQQTLADQKVIAPLELKREESKHIGRQLPAQQLASALINSQLAQRAKQKELIELTKQVREQRDGFGQALNTLQSAAYAWKARYVLSAPVAGRVSWLVPLYNELSVKAGQELGQVVPTNGNGQVAFTGEMRIGQYNFGKVKTGQDVLVKLPSYPFQEYGLLVARVEAISPISTDTTFRAQVSFPNGLRTTTGHQLIARNGLVANGEIITDDTRLIEKLFYELRRLKGR</sequence>
<proteinExistence type="predicted"/>
<evidence type="ECO:0000313" key="3">
    <source>
        <dbReference type="Proteomes" id="UP000664795"/>
    </source>
</evidence>
<comment type="caution">
    <text evidence="2">The sequence shown here is derived from an EMBL/GenBank/DDBJ whole genome shotgun (WGS) entry which is preliminary data.</text>
</comment>
<dbReference type="Gene3D" id="2.40.50.100">
    <property type="match status" value="1"/>
</dbReference>
<gene>
    <name evidence="2" type="ORF">J2I48_21505</name>
</gene>
<dbReference type="Proteomes" id="UP000664795">
    <property type="component" value="Unassembled WGS sequence"/>
</dbReference>
<evidence type="ECO:0000256" key="1">
    <source>
        <dbReference type="SAM" id="Phobius"/>
    </source>
</evidence>
<accession>A0A939GB36</accession>
<reference evidence="2 3" key="1">
    <citation type="submission" date="2021-03" db="EMBL/GenBank/DDBJ databases">
        <title>Fibrella sp. HMF5036 genome sequencing and assembly.</title>
        <authorList>
            <person name="Kang H."/>
            <person name="Kim H."/>
            <person name="Bae S."/>
            <person name="Joh K."/>
        </authorList>
    </citation>
    <scope>NUCLEOTIDE SEQUENCE [LARGE SCALE GENOMIC DNA]</scope>
    <source>
        <strain evidence="2 3">HMF5036</strain>
    </source>
</reference>
<dbReference type="PANTHER" id="PTHR30386:SF28">
    <property type="entry name" value="EXPORTED PROTEIN"/>
    <property type="match status" value="1"/>
</dbReference>
<dbReference type="PRINTS" id="PR01490">
    <property type="entry name" value="RTXTOXIND"/>
</dbReference>
<keyword evidence="1" id="KW-0812">Transmembrane</keyword>
<name>A0A939GB36_9BACT</name>
<dbReference type="PANTHER" id="PTHR30386">
    <property type="entry name" value="MEMBRANE FUSION SUBUNIT OF EMRAB-TOLC MULTIDRUG EFFLUX PUMP"/>
    <property type="match status" value="1"/>
</dbReference>
<organism evidence="2 3">
    <name type="scientific">Fibrella aquatilis</name>
    <dbReference type="NCBI Taxonomy" id="2817059"/>
    <lineage>
        <taxon>Bacteria</taxon>
        <taxon>Pseudomonadati</taxon>
        <taxon>Bacteroidota</taxon>
        <taxon>Cytophagia</taxon>
        <taxon>Cytophagales</taxon>
        <taxon>Spirosomataceae</taxon>
        <taxon>Fibrella</taxon>
    </lineage>
</organism>
<dbReference type="SUPFAM" id="SSF51230">
    <property type="entry name" value="Single hybrid motif"/>
    <property type="match status" value="1"/>
</dbReference>
<dbReference type="AlphaFoldDB" id="A0A939GB36"/>
<feature type="transmembrane region" description="Helical" evidence="1">
    <location>
        <begin position="27"/>
        <end position="49"/>
    </location>
</feature>
<dbReference type="EMBL" id="JAFMYU010000021">
    <property type="protein sequence ID" value="MBO0933600.1"/>
    <property type="molecule type" value="Genomic_DNA"/>
</dbReference>
<dbReference type="InterPro" id="IPR050739">
    <property type="entry name" value="MFP"/>
</dbReference>
<evidence type="ECO:0000313" key="2">
    <source>
        <dbReference type="EMBL" id="MBO0933600.1"/>
    </source>
</evidence>
<protein>
    <submittedName>
        <fullName evidence="2">HlyD family efflux transporter periplasmic adaptor subunit</fullName>
    </submittedName>
</protein>